<feature type="region of interest" description="Disordered" evidence="1">
    <location>
        <begin position="452"/>
        <end position="485"/>
    </location>
</feature>
<dbReference type="Gene3D" id="2.130.10.10">
    <property type="entry name" value="YVTN repeat-like/Quinoprotein amine dehydrogenase"/>
    <property type="match status" value="1"/>
</dbReference>
<keyword evidence="3" id="KW-1185">Reference proteome</keyword>
<dbReference type="Proteomes" id="UP000092321">
    <property type="component" value="Unassembled WGS sequence"/>
</dbReference>
<protein>
    <recommendedName>
        <fullName evidence="4">WD40 repeat-like protein</fullName>
    </recommendedName>
</protein>
<feature type="region of interest" description="Disordered" evidence="1">
    <location>
        <begin position="381"/>
        <end position="404"/>
    </location>
</feature>
<evidence type="ECO:0008006" key="4">
    <source>
        <dbReference type="Google" id="ProtNLM"/>
    </source>
</evidence>
<organism evidence="2 3">
    <name type="scientific">Hanseniaspora valbyensis NRRL Y-1626</name>
    <dbReference type="NCBI Taxonomy" id="766949"/>
    <lineage>
        <taxon>Eukaryota</taxon>
        <taxon>Fungi</taxon>
        <taxon>Dikarya</taxon>
        <taxon>Ascomycota</taxon>
        <taxon>Saccharomycotina</taxon>
        <taxon>Saccharomycetes</taxon>
        <taxon>Saccharomycodales</taxon>
        <taxon>Saccharomycodaceae</taxon>
        <taxon>Hanseniaspora</taxon>
    </lineage>
</organism>
<dbReference type="SUPFAM" id="SSF50978">
    <property type="entry name" value="WD40 repeat-like"/>
    <property type="match status" value="1"/>
</dbReference>
<dbReference type="EMBL" id="LXPE01000004">
    <property type="protein sequence ID" value="OBA28190.1"/>
    <property type="molecule type" value="Genomic_DNA"/>
</dbReference>
<sequence length="485" mass="55730">MSDLPLVDISSDAENFIFSVALHPSRNEMLIGFATGHVCCLKYTIDKKKYKNNLKLVFEKTGKNFEYSVMHGDDLISGDDDLFEILWKTKRHDKACRQILYLDEHTAVSMGSENILKKFKCSSGKVIDKLEFPDLTEKKVAANCMYNFNDYVLIGMDDKGIVKVVKFDKEDDNKMVCINTLTGLHNGDCINKIISLNKNNYQRVIKKSGKSKLKDEFIREPLSVHKFVSVGQTTLQIWDCRWENLNKLETSEDQEDELLSLCYLNDDENDTNLICGIGEGALTVWKFGKNEYKDQINRIKISKSESVESCVSSLQNDNRLWCGLTNGYVYLVDGKVGSIIKKLHHSKTDEVNFLDIDYEYRPVSTSMTTIKIWDDYAENEADEDIESSDEENNYSDMSDDSVNLSDQLLSGEDEEEDKEPNSDDEYLADFAKEMKERDTKFEVMEINASKNDIKKISKKQEKKKQQELKKKQASLKHGIRKFEGL</sequence>
<gene>
    <name evidence="2" type="ORF">HANVADRAFT_51526</name>
</gene>
<feature type="compositionally biased region" description="Basic and acidic residues" evidence="1">
    <location>
        <begin position="452"/>
        <end position="470"/>
    </location>
</feature>
<dbReference type="AlphaFoldDB" id="A0A1B7THH1"/>
<dbReference type="InterPro" id="IPR036322">
    <property type="entry name" value="WD40_repeat_dom_sf"/>
</dbReference>
<dbReference type="InterPro" id="IPR015943">
    <property type="entry name" value="WD40/YVTN_repeat-like_dom_sf"/>
</dbReference>
<name>A0A1B7THH1_9ASCO</name>
<accession>A0A1B7THH1</accession>
<comment type="caution">
    <text evidence="2">The sequence shown here is derived from an EMBL/GenBank/DDBJ whole genome shotgun (WGS) entry which is preliminary data.</text>
</comment>
<evidence type="ECO:0000313" key="3">
    <source>
        <dbReference type="Proteomes" id="UP000092321"/>
    </source>
</evidence>
<proteinExistence type="predicted"/>
<dbReference type="OrthoDB" id="2288928at2759"/>
<reference evidence="3" key="1">
    <citation type="journal article" date="2016" name="Proc. Natl. Acad. Sci. U.S.A.">
        <title>Comparative genomics of biotechnologically important yeasts.</title>
        <authorList>
            <person name="Riley R."/>
            <person name="Haridas S."/>
            <person name="Wolfe K.H."/>
            <person name="Lopes M.R."/>
            <person name="Hittinger C.T."/>
            <person name="Goeker M."/>
            <person name="Salamov A.A."/>
            <person name="Wisecaver J.H."/>
            <person name="Long T.M."/>
            <person name="Calvey C.H."/>
            <person name="Aerts A.L."/>
            <person name="Barry K.W."/>
            <person name="Choi C."/>
            <person name="Clum A."/>
            <person name="Coughlan A.Y."/>
            <person name="Deshpande S."/>
            <person name="Douglass A.P."/>
            <person name="Hanson S.J."/>
            <person name="Klenk H.-P."/>
            <person name="LaButti K.M."/>
            <person name="Lapidus A."/>
            <person name="Lindquist E.A."/>
            <person name="Lipzen A.M."/>
            <person name="Meier-Kolthoff J.P."/>
            <person name="Ohm R.A."/>
            <person name="Otillar R.P."/>
            <person name="Pangilinan J.L."/>
            <person name="Peng Y."/>
            <person name="Rokas A."/>
            <person name="Rosa C.A."/>
            <person name="Scheuner C."/>
            <person name="Sibirny A.A."/>
            <person name="Slot J.C."/>
            <person name="Stielow J.B."/>
            <person name="Sun H."/>
            <person name="Kurtzman C.P."/>
            <person name="Blackwell M."/>
            <person name="Grigoriev I.V."/>
            <person name="Jeffries T.W."/>
        </authorList>
    </citation>
    <scope>NUCLEOTIDE SEQUENCE [LARGE SCALE GENOMIC DNA]</scope>
    <source>
        <strain evidence="3">NRRL Y-1626</strain>
    </source>
</reference>
<evidence type="ECO:0000256" key="1">
    <source>
        <dbReference type="SAM" id="MobiDB-lite"/>
    </source>
</evidence>
<evidence type="ECO:0000313" key="2">
    <source>
        <dbReference type="EMBL" id="OBA28190.1"/>
    </source>
</evidence>
<feature type="compositionally biased region" description="Acidic residues" evidence="1">
    <location>
        <begin position="381"/>
        <end position="399"/>
    </location>
</feature>